<dbReference type="AlphaFoldDB" id="A0A1G7ZF04"/>
<organism evidence="5 6">
    <name type="scientific">Desulfosporosinus hippei DSM 8344</name>
    <dbReference type="NCBI Taxonomy" id="1121419"/>
    <lineage>
        <taxon>Bacteria</taxon>
        <taxon>Bacillati</taxon>
        <taxon>Bacillota</taxon>
        <taxon>Clostridia</taxon>
        <taxon>Eubacteriales</taxon>
        <taxon>Desulfitobacteriaceae</taxon>
        <taxon>Desulfosporosinus</taxon>
    </lineage>
</organism>
<evidence type="ECO:0000256" key="3">
    <source>
        <dbReference type="SAM" id="Phobius"/>
    </source>
</evidence>
<keyword evidence="3" id="KW-0472">Membrane</keyword>
<protein>
    <submittedName>
        <fullName evidence="5">Transcriptional attenuator, LytR family</fullName>
    </submittedName>
</protein>
<evidence type="ECO:0000313" key="6">
    <source>
        <dbReference type="Proteomes" id="UP000198656"/>
    </source>
</evidence>
<feature type="domain" description="Cell envelope-related transcriptional attenuator" evidence="4">
    <location>
        <begin position="154"/>
        <end position="303"/>
    </location>
</feature>
<dbReference type="Gene3D" id="3.40.630.190">
    <property type="entry name" value="LCP protein"/>
    <property type="match status" value="1"/>
</dbReference>
<dbReference type="InterPro" id="IPR004474">
    <property type="entry name" value="LytR_CpsA_psr"/>
</dbReference>
<dbReference type="NCBIfam" id="TIGR00350">
    <property type="entry name" value="lytR_cpsA_psr"/>
    <property type="match status" value="1"/>
</dbReference>
<keyword evidence="6" id="KW-1185">Reference proteome</keyword>
<dbReference type="Pfam" id="PF03816">
    <property type="entry name" value="LytR_cpsA_psr"/>
    <property type="match status" value="1"/>
</dbReference>
<gene>
    <name evidence="5" type="ORF">SAMN05443529_10991</name>
</gene>
<dbReference type="EMBL" id="FNCP01000009">
    <property type="protein sequence ID" value="SDH07116.1"/>
    <property type="molecule type" value="Genomic_DNA"/>
</dbReference>
<evidence type="ECO:0000259" key="4">
    <source>
        <dbReference type="Pfam" id="PF03816"/>
    </source>
</evidence>
<name>A0A1G7ZF04_9FIRM</name>
<proteinExistence type="inferred from homology"/>
<evidence type="ECO:0000256" key="1">
    <source>
        <dbReference type="ARBA" id="ARBA00006068"/>
    </source>
</evidence>
<dbReference type="OrthoDB" id="9782542at2"/>
<reference evidence="6" key="1">
    <citation type="submission" date="2016-10" db="EMBL/GenBank/DDBJ databases">
        <authorList>
            <person name="Varghese N."/>
            <person name="Submissions S."/>
        </authorList>
    </citation>
    <scope>NUCLEOTIDE SEQUENCE [LARGE SCALE GENOMIC DNA]</scope>
    <source>
        <strain evidence="6">DSM 8344</strain>
    </source>
</reference>
<dbReference type="STRING" id="1121419.SAMN05443529_10991"/>
<feature type="transmembrane region" description="Helical" evidence="3">
    <location>
        <begin position="21"/>
        <end position="40"/>
    </location>
</feature>
<evidence type="ECO:0000256" key="2">
    <source>
        <dbReference type="SAM" id="MobiDB-lite"/>
    </source>
</evidence>
<dbReference type="InterPro" id="IPR050922">
    <property type="entry name" value="LytR/CpsA/Psr_CW_biosynth"/>
</dbReference>
<dbReference type="Proteomes" id="UP000198656">
    <property type="component" value="Unassembled WGS sequence"/>
</dbReference>
<keyword evidence="3" id="KW-0812">Transmembrane</keyword>
<dbReference type="PANTHER" id="PTHR33392:SF6">
    <property type="entry name" value="POLYISOPRENYL-TEICHOIC ACID--PEPTIDOGLYCAN TEICHOIC ACID TRANSFERASE TAGU"/>
    <property type="match status" value="1"/>
</dbReference>
<dbReference type="PANTHER" id="PTHR33392">
    <property type="entry name" value="POLYISOPRENYL-TEICHOIC ACID--PEPTIDOGLYCAN TEICHOIC ACID TRANSFERASE TAGU"/>
    <property type="match status" value="1"/>
</dbReference>
<feature type="compositionally biased region" description="Basic and acidic residues" evidence="2">
    <location>
        <begin position="75"/>
        <end position="95"/>
    </location>
</feature>
<evidence type="ECO:0000313" key="5">
    <source>
        <dbReference type="EMBL" id="SDH07116.1"/>
    </source>
</evidence>
<feature type="region of interest" description="Disordered" evidence="2">
    <location>
        <begin position="73"/>
        <end position="111"/>
    </location>
</feature>
<keyword evidence="3" id="KW-1133">Transmembrane helix</keyword>
<sequence length="390" mass="43542">MKEKKHCLKTLFRVIGAYKNSLLLGFLLGILLVVGDFFAIQQFFGLERPPLTLAKTEVELRRDEKTIPEYNSLETKNEGLLESNNKGENKVRENELNNPDPVSEVTDSDVPNQDHIGNNLDVIIEESIPTINQKQFTVLLVGVDQRPGEKSYSNTDTLLVASINTVNGQISLLSIPRDTQVNIPGYGKEKINAAARLGKGLITTQSLVEEITGQPIDGYVLTNFNGFKKMIDTLGGITVTVEKDMYYVTGDKEDGTINLKKGTQRLNGTQALQYARFRQDALADISRTSRQQAVLKAMVKELKQVKTLPKLPALIAQMTKSMETNLSAGELWSLANILSHFKNPEVISQTLPGNFLIEDEISYWKVDPLKSHAIIRRFLDEGKTTSVFFQ</sequence>
<comment type="similarity">
    <text evidence="1">Belongs to the LytR/CpsA/Psr (LCP) family.</text>
</comment>
<accession>A0A1G7ZF04</accession>